<sequence length="237" mass="26561">MGRNRLLLVVWSFLGVTVIGAQMCPNEWTSFDYSCYIVGTDMVSWTEAEVRNYSSAYGFRTHNKYARTANHVWIGATDIFSEGTFVWLRTFEEVSGFTDWAAGEPNHAHGANSEDCVQMTGEHGWEWNDESCKELSYFVCEKSGAEVWRASRHRIKAAKKELLLFLSRAGQTAGGLELSAAIDRGETGIALLIRLPVKRLDAYTSLHDVPKINAIDESPDVFVPGLPSLAREIRHIL</sequence>
<feature type="signal peptide" evidence="2">
    <location>
        <begin position="1"/>
        <end position="21"/>
    </location>
</feature>
<accession>A0ABD0LH22</accession>
<comment type="caution">
    <text evidence="4">The sequence shown here is derived from an EMBL/GenBank/DDBJ whole genome shotgun (WGS) entry which is preliminary data.</text>
</comment>
<feature type="domain" description="C-type lectin" evidence="3">
    <location>
        <begin position="31"/>
        <end position="141"/>
    </location>
</feature>
<dbReference type="AlphaFoldDB" id="A0ABD0LH22"/>
<dbReference type="PROSITE" id="PS00615">
    <property type="entry name" value="C_TYPE_LECTIN_1"/>
    <property type="match status" value="1"/>
</dbReference>
<dbReference type="InterPro" id="IPR018378">
    <property type="entry name" value="C-type_lectin_CS"/>
</dbReference>
<dbReference type="PROSITE" id="PS50041">
    <property type="entry name" value="C_TYPE_LECTIN_2"/>
    <property type="match status" value="1"/>
</dbReference>
<dbReference type="InterPro" id="IPR001304">
    <property type="entry name" value="C-type_lectin-like"/>
</dbReference>
<dbReference type="EMBL" id="JACVVK020000048">
    <property type="protein sequence ID" value="KAK7498842.1"/>
    <property type="molecule type" value="Genomic_DNA"/>
</dbReference>
<gene>
    <name evidence="4" type="ORF">BaRGS_00009934</name>
</gene>
<reference evidence="4 5" key="1">
    <citation type="journal article" date="2023" name="Sci. Data">
        <title>Genome assembly of the Korean intertidal mud-creeper Batillaria attramentaria.</title>
        <authorList>
            <person name="Patra A.K."/>
            <person name="Ho P.T."/>
            <person name="Jun S."/>
            <person name="Lee S.J."/>
            <person name="Kim Y."/>
            <person name="Won Y.J."/>
        </authorList>
    </citation>
    <scope>NUCLEOTIDE SEQUENCE [LARGE SCALE GENOMIC DNA]</scope>
    <source>
        <strain evidence="4">Wonlab-2016</strain>
    </source>
</reference>
<name>A0ABD0LH22_9CAEN</name>
<dbReference type="InterPro" id="IPR016187">
    <property type="entry name" value="CTDL_fold"/>
</dbReference>
<evidence type="ECO:0000256" key="1">
    <source>
        <dbReference type="ARBA" id="ARBA00023157"/>
    </source>
</evidence>
<feature type="non-terminal residue" evidence="4">
    <location>
        <position position="237"/>
    </location>
</feature>
<organism evidence="4 5">
    <name type="scientific">Batillaria attramentaria</name>
    <dbReference type="NCBI Taxonomy" id="370345"/>
    <lineage>
        <taxon>Eukaryota</taxon>
        <taxon>Metazoa</taxon>
        <taxon>Spiralia</taxon>
        <taxon>Lophotrochozoa</taxon>
        <taxon>Mollusca</taxon>
        <taxon>Gastropoda</taxon>
        <taxon>Caenogastropoda</taxon>
        <taxon>Sorbeoconcha</taxon>
        <taxon>Cerithioidea</taxon>
        <taxon>Batillariidae</taxon>
        <taxon>Batillaria</taxon>
    </lineage>
</organism>
<dbReference type="Gene3D" id="3.10.100.10">
    <property type="entry name" value="Mannose-Binding Protein A, subunit A"/>
    <property type="match status" value="1"/>
</dbReference>
<keyword evidence="5" id="KW-1185">Reference proteome</keyword>
<evidence type="ECO:0000259" key="3">
    <source>
        <dbReference type="PROSITE" id="PS50041"/>
    </source>
</evidence>
<protein>
    <recommendedName>
        <fullName evidence="3">C-type lectin domain-containing protein</fullName>
    </recommendedName>
</protein>
<dbReference type="PANTHER" id="PTHR22803">
    <property type="entry name" value="MANNOSE, PHOSPHOLIPASE, LECTIN RECEPTOR RELATED"/>
    <property type="match status" value="1"/>
</dbReference>
<dbReference type="SUPFAM" id="SSF56436">
    <property type="entry name" value="C-type lectin-like"/>
    <property type="match status" value="1"/>
</dbReference>
<proteinExistence type="predicted"/>
<evidence type="ECO:0000256" key="2">
    <source>
        <dbReference type="SAM" id="SignalP"/>
    </source>
</evidence>
<evidence type="ECO:0000313" key="5">
    <source>
        <dbReference type="Proteomes" id="UP001519460"/>
    </source>
</evidence>
<feature type="chain" id="PRO_5044879674" description="C-type lectin domain-containing protein" evidence="2">
    <location>
        <begin position="22"/>
        <end position="237"/>
    </location>
</feature>
<dbReference type="InterPro" id="IPR016186">
    <property type="entry name" value="C-type_lectin-like/link_sf"/>
</dbReference>
<keyword evidence="1" id="KW-1015">Disulfide bond</keyword>
<evidence type="ECO:0000313" key="4">
    <source>
        <dbReference type="EMBL" id="KAK7498842.1"/>
    </source>
</evidence>
<dbReference type="Proteomes" id="UP001519460">
    <property type="component" value="Unassembled WGS sequence"/>
</dbReference>
<dbReference type="InterPro" id="IPR050111">
    <property type="entry name" value="C-type_lectin/snaclec_domain"/>
</dbReference>
<keyword evidence="2" id="KW-0732">Signal</keyword>
<dbReference type="Pfam" id="PF00059">
    <property type="entry name" value="Lectin_C"/>
    <property type="match status" value="1"/>
</dbReference>
<dbReference type="SMART" id="SM00034">
    <property type="entry name" value="CLECT"/>
    <property type="match status" value="1"/>
</dbReference>